<evidence type="ECO:0000256" key="1">
    <source>
        <dbReference type="SAM" id="MobiDB-lite"/>
    </source>
</evidence>
<gene>
    <name evidence="2" type="ORF">PAXINDRAFT_157496</name>
</gene>
<reference evidence="2 3" key="1">
    <citation type="submission" date="2014-06" db="EMBL/GenBank/DDBJ databases">
        <authorList>
            <consortium name="DOE Joint Genome Institute"/>
            <person name="Kuo A."/>
            <person name="Kohler A."/>
            <person name="Nagy L.G."/>
            <person name="Floudas D."/>
            <person name="Copeland A."/>
            <person name="Barry K.W."/>
            <person name="Cichocki N."/>
            <person name="Veneault-Fourrey C."/>
            <person name="LaButti K."/>
            <person name="Lindquist E.A."/>
            <person name="Lipzen A."/>
            <person name="Lundell T."/>
            <person name="Morin E."/>
            <person name="Murat C."/>
            <person name="Sun H."/>
            <person name="Tunlid A."/>
            <person name="Henrissat B."/>
            <person name="Grigoriev I.V."/>
            <person name="Hibbett D.S."/>
            <person name="Martin F."/>
            <person name="Nordberg H.P."/>
            <person name="Cantor M.N."/>
            <person name="Hua S.X."/>
        </authorList>
    </citation>
    <scope>NUCLEOTIDE SEQUENCE [LARGE SCALE GENOMIC DNA]</scope>
    <source>
        <strain evidence="2 3">ATCC 200175</strain>
    </source>
</reference>
<accession>A0A0C9T560</accession>
<dbReference type="OrthoDB" id="2670943at2759"/>
<dbReference type="HOGENOM" id="CLU_1434858_0_0_1"/>
<organism evidence="2 3">
    <name type="scientific">Paxillus involutus ATCC 200175</name>
    <dbReference type="NCBI Taxonomy" id="664439"/>
    <lineage>
        <taxon>Eukaryota</taxon>
        <taxon>Fungi</taxon>
        <taxon>Dikarya</taxon>
        <taxon>Basidiomycota</taxon>
        <taxon>Agaricomycotina</taxon>
        <taxon>Agaricomycetes</taxon>
        <taxon>Agaricomycetidae</taxon>
        <taxon>Boletales</taxon>
        <taxon>Paxilineae</taxon>
        <taxon>Paxillaceae</taxon>
        <taxon>Paxillus</taxon>
    </lineage>
</organism>
<dbReference type="EMBL" id="KN819394">
    <property type="protein sequence ID" value="KIJ10845.1"/>
    <property type="molecule type" value="Genomic_DNA"/>
</dbReference>
<dbReference type="Proteomes" id="UP000053647">
    <property type="component" value="Unassembled WGS sequence"/>
</dbReference>
<proteinExistence type="predicted"/>
<reference evidence="3" key="2">
    <citation type="submission" date="2015-01" db="EMBL/GenBank/DDBJ databases">
        <title>Evolutionary Origins and Diversification of the Mycorrhizal Mutualists.</title>
        <authorList>
            <consortium name="DOE Joint Genome Institute"/>
            <consortium name="Mycorrhizal Genomics Consortium"/>
            <person name="Kohler A."/>
            <person name="Kuo A."/>
            <person name="Nagy L.G."/>
            <person name="Floudas D."/>
            <person name="Copeland A."/>
            <person name="Barry K.W."/>
            <person name="Cichocki N."/>
            <person name="Veneault-Fourrey C."/>
            <person name="LaButti K."/>
            <person name="Lindquist E.A."/>
            <person name="Lipzen A."/>
            <person name="Lundell T."/>
            <person name="Morin E."/>
            <person name="Murat C."/>
            <person name="Riley R."/>
            <person name="Ohm R."/>
            <person name="Sun H."/>
            <person name="Tunlid A."/>
            <person name="Henrissat B."/>
            <person name="Grigoriev I.V."/>
            <person name="Hibbett D.S."/>
            <person name="Martin F."/>
        </authorList>
    </citation>
    <scope>NUCLEOTIDE SEQUENCE [LARGE SCALE GENOMIC DNA]</scope>
    <source>
        <strain evidence="3">ATCC 200175</strain>
    </source>
</reference>
<feature type="region of interest" description="Disordered" evidence="1">
    <location>
        <begin position="69"/>
        <end position="90"/>
    </location>
</feature>
<name>A0A0C9T560_PAXIN</name>
<feature type="compositionally biased region" description="Polar residues" evidence="1">
    <location>
        <begin position="15"/>
        <end position="41"/>
    </location>
</feature>
<sequence>MSLWEVLDSWRQMHNQNQHSQAWGAPSDSNTPCPHPQQCSMSELKASHIEQEESLDLPTFSSSVDDMDIDVPYCPDSPSPPSVQGKSPQPSVSLFHDINQPQQNFTLGRTASTACELTRLPDTDNITATPTEKMSQCYKVFQQEFPEAWQEILAMYEEAEILGDVDKTVAQCQQLFHKSTKKLAQLGHL</sequence>
<evidence type="ECO:0000313" key="3">
    <source>
        <dbReference type="Proteomes" id="UP000053647"/>
    </source>
</evidence>
<evidence type="ECO:0000313" key="2">
    <source>
        <dbReference type="EMBL" id="KIJ10845.1"/>
    </source>
</evidence>
<dbReference type="AlphaFoldDB" id="A0A0C9T560"/>
<protein>
    <submittedName>
        <fullName evidence="2">Unplaced genomic scaffold PAXINscaffold_72, whole genome shotgun sequence</fullName>
    </submittedName>
</protein>
<feature type="region of interest" description="Disordered" evidence="1">
    <location>
        <begin position="15"/>
        <end position="42"/>
    </location>
</feature>
<keyword evidence="3" id="KW-1185">Reference proteome</keyword>